<dbReference type="EMBL" id="CAXAMM010041707">
    <property type="protein sequence ID" value="CAK9100849.1"/>
    <property type="molecule type" value="Genomic_DNA"/>
</dbReference>
<dbReference type="Proteomes" id="UP001642464">
    <property type="component" value="Unassembled WGS sequence"/>
</dbReference>
<evidence type="ECO:0000313" key="1">
    <source>
        <dbReference type="EMBL" id="CAK9100849.1"/>
    </source>
</evidence>
<keyword evidence="2" id="KW-1185">Reference proteome</keyword>
<accession>A0ABP0RL48</accession>
<reference evidence="1 2" key="1">
    <citation type="submission" date="2024-02" db="EMBL/GenBank/DDBJ databases">
        <authorList>
            <person name="Chen Y."/>
            <person name="Shah S."/>
            <person name="Dougan E. K."/>
            <person name="Thang M."/>
            <person name="Chan C."/>
        </authorList>
    </citation>
    <scope>NUCLEOTIDE SEQUENCE [LARGE SCALE GENOMIC DNA]</scope>
</reference>
<dbReference type="PANTHER" id="PTHR21257:SF31">
    <property type="entry name" value="DELTA(24(24(1)))-STEROL REDUCTASE ERG4"/>
    <property type="match status" value="1"/>
</dbReference>
<dbReference type="InterPro" id="IPR001171">
    <property type="entry name" value="ERG24_DHCR-like"/>
</dbReference>
<sequence>MTDEKKKTSRAATPPPKERVKEPEKPKETKKEEEEKEFGGPVGNLFIMVTSHILMFCMAASLYGCEVSQYVPTVKSVVWFLCYHSSQVLLARFMPGVLVQTNGLDYNCNGYLSFWTTLAGAFLLHAVGIFDLTTLVKEYPSFLTTAIILGDIYAVIIHVCHAKGKELTSIYDFFIGTALHPRVGKLVDVKMVAEARVSWTLLLLITLGCMVESQRRLGSTTPSPVAFMVLAHTLYGNACAKGEHFIPYTWDITTEKFGWMLCWWNLAGVPLLYCYQSLFLCQYSWDGLTLPPLPSLYYAVLSICLVGAYCIWDEANYQKCYFRADMRGQLIRRDLFPTFRHIENPKYIKCEQGVLLTDGWYGKARKIHYTADTSMALLWGLGCGFSSFLPYFYFCFFVAMITHRTYRDEVRCQKKYGATWDKYLKAVPSRFIPGVW</sequence>
<dbReference type="Gene3D" id="1.20.120.1630">
    <property type="match status" value="1"/>
</dbReference>
<dbReference type="PANTHER" id="PTHR21257">
    <property type="entry name" value="DELTA(14)-STEROL REDUCTASE"/>
    <property type="match status" value="1"/>
</dbReference>
<evidence type="ECO:0000313" key="2">
    <source>
        <dbReference type="Proteomes" id="UP001642464"/>
    </source>
</evidence>
<name>A0ABP0RL48_9DINO</name>
<organism evidence="1 2">
    <name type="scientific">Durusdinium trenchii</name>
    <dbReference type="NCBI Taxonomy" id="1381693"/>
    <lineage>
        <taxon>Eukaryota</taxon>
        <taxon>Sar</taxon>
        <taxon>Alveolata</taxon>
        <taxon>Dinophyceae</taxon>
        <taxon>Suessiales</taxon>
        <taxon>Symbiodiniaceae</taxon>
        <taxon>Durusdinium</taxon>
    </lineage>
</organism>
<dbReference type="InterPro" id="IPR018083">
    <property type="entry name" value="Sterol_reductase_CS"/>
</dbReference>
<comment type="caution">
    <text evidence="1">The sequence shown here is derived from an EMBL/GenBank/DDBJ whole genome shotgun (WGS) entry which is preliminary data.</text>
</comment>
<protein>
    <submittedName>
        <fullName evidence="1">Delta(24(24(1)))-sterol reductase (C-24(28) sterol reductase) (Sterol Delta(24(28))-reductase)</fullName>
    </submittedName>
</protein>
<proteinExistence type="predicted"/>
<dbReference type="Pfam" id="PF01222">
    <property type="entry name" value="ERG4_ERG24"/>
    <property type="match status" value="1"/>
</dbReference>
<gene>
    <name evidence="1" type="ORF">SCF082_LOCUS47173</name>
</gene>
<dbReference type="PROSITE" id="PS01018">
    <property type="entry name" value="STEROL_REDUCT_2"/>
    <property type="match status" value="1"/>
</dbReference>